<feature type="compositionally biased region" description="Basic residues" evidence="2">
    <location>
        <begin position="498"/>
        <end position="510"/>
    </location>
</feature>
<organism evidence="3 4">
    <name type="scientific">Burkholderia pseudomallei (strain 1710b)</name>
    <dbReference type="NCBI Taxonomy" id="320372"/>
    <lineage>
        <taxon>Bacteria</taxon>
        <taxon>Pseudomonadati</taxon>
        <taxon>Pseudomonadota</taxon>
        <taxon>Betaproteobacteria</taxon>
        <taxon>Burkholderiales</taxon>
        <taxon>Burkholderiaceae</taxon>
        <taxon>Burkholderia</taxon>
        <taxon>pseudomallei group</taxon>
    </lineage>
</organism>
<dbReference type="AlphaFoldDB" id="Q3JS11"/>
<evidence type="ECO:0000256" key="2">
    <source>
        <dbReference type="SAM" id="MobiDB-lite"/>
    </source>
</evidence>
<feature type="region of interest" description="Disordered" evidence="2">
    <location>
        <begin position="220"/>
        <end position="279"/>
    </location>
</feature>
<gene>
    <name evidence="3" type="ordered locus">BURPS1710b_2247</name>
</gene>
<proteinExistence type="predicted"/>
<feature type="compositionally biased region" description="Basic residues" evidence="2">
    <location>
        <begin position="739"/>
        <end position="768"/>
    </location>
</feature>
<accession>Q3JS11</accession>
<feature type="compositionally biased region" description="Low complexity" evidence="2">
    <location>
        <begin position="60"/>
        <end position="71"/>
    </location>
</feature>
<evidence type="ECO:0000256" key="1">
    <source>
        <dbReference type="SAM" id="Coils"/>
    </source>
</evidence>
<sequence length="776" mass="85734">MAGHAKGGTVAAAGIRDRTGSTTGARGEAPAWPRRSASVRRRATSFAAIAIAIAAAAAAARGPCTPATARSPARRRRERPARARHADGRRIAGRPRTATPAAMPATEARDAPLRHVRLQRAQPARDGDRTAVGRAHRARAQIARAPRARRHARGARRAFVGRAHGRRPCGTRAAARRQFALERIGGGHQCVEHRAIAGLRAAQFADRVDAAAKRARPVARAGIRHLGEPTGRTHQRRRVERPGAARDRPAQRGAERGEQDGRPPIRVGGQREHRVRRAPHARAQIAVARDGIEFGQHRLVVDQRSGDRMQRGLQHVGAHRARHARRRPLRRAVGRAGFGARHANVPVHRAAAGPRARLRRRVEQLEQVVVQLEQRNRAARHVERGQEGARPCTRHLDAAPAQAVVRRAQHDAELHVGRRAEPVHEQRDPIAARDRLIVDDRRDERFGQRVGRHRRRALHALFAVYAQPELDFVIGQAKAGLLGARHRAAVERDAHRAEPRRRRVRGGGHLRQREAALGGRAGELVHEHGAGDAAAAPALGERAQRHVVRDDDDLDRNALRARELGRETEIEAVARVVLHDEQRAVRARRRANRGEHRVGGRRREDFAAHGRAQHSRADIAAMRRLVAAAAAGDDRDRALGRLRQRAPDQHVFVAEHGDMRRLPRDAFQHFAHDVGRMVDELFHGGGFLAMSEGGAPSRHRAHAAERARSGRSWASPLPCRPAGRHAAMHCAIGTGSPRVRARAPRRSRHRMKRTATRGMRRAPSRHSARARDSPHA</sequence>
<feature type="coiled-coil region" evidence="1">
    <location>
        <begin position="355"/>
        <end position="382"/>
    </location>
</feature>
<feature type="region of interest" description="Disordered" evidence="2">
    <location>
        <begin position="492"/>
        <end position="511"/>
    </location>
</feature>
<reference evidence="3 4" key="1">
    <citation type="submission" date="2005-09" db="EMBL/GenBank/DDBJ databases">
        <authorList>
            <person name="Woods D.E."/>
            <person name="Nierman W.C."/>
        </authorList>
    </citation>
    <scope>NUCLEOTIDE SEQUENCE [LARGE SCALE GENOMIC DNA]</scope>
    <source>
        <strain evidence="3 4">1710b</strain>
    </source>
</reference>
<feature type="compositionally biased region" description="Basic and acidic residues" evidence="2">
    <location>
        <begin position="80"/>
        <end position="90"/>
    </location>
</feature>
<feature type="region of interest" description="Disordered" evidence="2">
    <location>
        <begin position="121"/>
        <end position="156"/>
    </location>
</feature>
<feature type="compositionally biased region" description="Basic and acidic residues" evidence="2">
    <location>
        <begin position="240"/>
        <end position="263"/>
    </location>
</feature>
<dbReference type="Proteomes" id="UP000002700">
    <property type="component" value="Chromosome I"/>
</dbReference>
<name>Q3JS11_BURP1</name>
<feature type="region of interest" description="Disordered" evidence="2">
    <location>
        <begin position="736"/>
        <end position="776"/>
    </location>
</feature>
<feature type="region of interest" description="Disordered" evidence="2">
    <location>
        <begin position="1"/>
        <end position="39"/>
    </location>
</feature>
<feature type="region of interest" description="Disordered" evidence="2">
    <location>
        <begin position="587"/>
        <end position="612"/>
    </location>
</feature>
<dbReference type="HOGENOM" id="CLU_360450_0_0_4"/>
<feature type="compositionally biased region" description="Basic and acidic residues" evidence="2">
    <location>
        <begin position="592"/>
        <end position="608"/>
    </location>
</feature>
<protein>
    <submittedName>
        <fullName evidence="3">Uncharacterized protein</fullName>
    </submittedName>
</protein>
<feature type="compositionally biased region" description="Low complexity" evidence="2">
    <location>
        <begin position="94"/>
        <end position="106"/>
    </location>
</feature>
<dbReference type="EnsemblBacteria" id="ABA49666">
    <property type="protein sequence ID" value="ABA49666"/>
    <property type="gene ID" value="BURPS1710b_2247"/>
</dbReference>
<evidence type="ECO:0000313" key="4">
    <source>
        <dbReference type="Proteomes" id="UP000002700"/>
    </source>
</evidence>
<feature type="compositionally biased region" description="Basic residues" evidence="2">
    <location>
        <begin position="146"/>
        <end position="156"/>
    </location>
</feature>
<feature type="region of interest" description="Disordered" evidence="2">
    <location>
        <begin position="60"/>
        <end position="107"/>
    </location>
</feature>
<dbReference type="EMBL" id="CP000124">
    <property type="protein sequence ID" value="ABA49666.1"/>
    <property type="molecule type" value="Genomic_DNA"/>
</dbReference>
<keyword evidence="1" id="KW-0175">Coiled coil</keyword>
<dbReference type="KEGG" id="bpm:BURPS1710b_2247"/>
<evidence type="ECO:0000313" key="3">
    <source>
        <dbReference type="EMBL" id="ABA49666.1"/>
    </source>
</evidence>